<organism evidence="1 2">
    <name type="scientific">Vaccinium darrowii</name>
    <dbReference type="NCBI Taxonomy" id="229202"/>
    <lineage>
        <taxon>Eukaryota</taxon>
        <taxon>Viridiplantae</taxon>
        <taxon>Streptophyta</taxon>
        <taxon>Embryophyta</taxon>
        <taxon>Tracheophyta</taxon>
        <taxon>Spermatophyta</taxon>
        <taxon>Magnoliopsida</taxon>
        <taxon>eudicotyledons</taxon>
        <taxon>Gunneridae</taxon>
        <taxon>Pentapetalae</taxon>
        <taxon>asterids</taxon>
        <taxon>Ericales</taxon>
        <taxon>Ericaceae</taxon>
        <taxon>Vaccinioideae</taxon>
        <taxon>Vaccinieae</taxon>
        <taxon>Vaccinium</taxon>
    </lineage>
</organism>
<comment type="caution">
    <text evidence="1">The sequence shown here is derived from an EMBL/GenBank/DDBJ whole genome shotgun (WGS) entry which is preliminary data.</text>
</comment>
<keyword evidence="2" id="KW-1185">Reference proteome</keyword>
<protein>
    <submittedName>
        <fullName evidence="1">Uncharacterized protein</fullName>
    </submittedName>
</protein>
<accession>A0ACB7XEZ6</accession>
<proteinExistence type="predicted"/>
<reference evidence="1 2" key="1">
    <citation type="journal article" date="2021" name="Hortic Res">
        <title>High-quality reference genome and annotation aids understanding of berry development for evergreen blueberry (Vaccinium darrowii).</title>
        <authorList>
            <person name="Yu J."/>
            <person name="Hulse-Kemp A.M."/>
            <person name="Babiker E."/>
            <person name="Staton M."/>
        </authorList>
    </citation>
    <scope>NUCLEOTIDE SEQUENCE [LARGE SCALE GENOMIC DNA]</scope>
    <source>
        <strain evidence="2">cv. NJ 8807/NJ 8810</strain>
        <tissue evidence="1">Young leaf</tissue>
    </source>
</reference>
<evidence type="ECO:0000313" key="2">
    <source>
        <dbReference type="Proteomes" id="UP000828048"/>
    </source>
</evidence>
<name>A0ACB7XEZ6_9ERIC</name>
<dbReference type="Proteomes" id="UP000828048">
    <property type="component" value="Chromosome 10"/>
</dbReference>
<sequence length="198" mass="21699">MLNQGGSSSKGEGITTPSLESLLNLFNQGIKVLLGDSPMEERDPKGPAADVGRGLNQLLVVHENDHDYVGVEQRNESLSRSSLAGGVAAAGVCKVVDFLPRGTLQWQCHLLHVGFSQSTFGLSSIGGIESMDRIRVLTYSFEKFHRAKTQSNLDKYLEDPLHPVYDGPLTFFGNSHVESFGRVGLQWDIECFINVRGH</sequence>
<gene>
    <name evidence="1" type="ORF">Vadar_002795</name>
</gene>
<dbReference type="EMBL" id="CM037160">
    <property type="protein sequence ID" value="KAH7839334.1"/>
    <property type="molecule type" value="Genomic_DNA"/>
</dbReference>
<evidence type="ECO:0000313" key="1">
    <source>
        <dbReference type="EMBL" id="KAH7839334.1"/>
    </source>
</evidence>